<dbReference type="Gramene" id="RZC58731">
    <property type="protein sequence ID" value="RZC58731"/>
    <property type="gene ID" value="C5167_006035"/>
</dbReference>
<reference evidence="1 2" key="1">
    <citation type="journal article" date="2018" name="Science">
        <title>The opium poppy genome and morphinan production.</title>
        <authorList>
            <person name="Guo L."/>
            <person name="Winzer T."/>
            <person name="Yang X."/>
            <person name="Li Y."/>
            <person name="Ning Z."/>
            <person name="He Z."/>
            <person name="Teodor R."/>
            <person name="Lu Y."/>
            <person name="Bowser T.A."/>
            <person name="Graham I.A."/>
            <person name="Ye K."/>
        </authorList>
    </citation>
    <scope>NUCLEOTIDE SEQUENCE [LARGE SCALE GENOMIC DNA]</scope>
    <source>
        <strain evidence="2">cv. HN1</strain>
        <tissue evidence="1">Leaves</tissue>
    </source>
</reference>
<evidence type="ECO:0000313" key="2">
    <source>
        <dbReference type="Proteomes" id="UP000316621"/>
    </source>
</evidence>
<name>A0A4Y7JFM8_PAPSO</name>
<organism evidence="1 2">
    <name type="scientific">Papaver somniferum</name>
    <name type="common">Opium poppy</name>
    <dbReference type="NCBI Taxonomy" id="3469"/>
    <lineage>
        <taxon>Eukaryota</taxon>
        <taxon>Viridiplantae</taxon>
        <taxon>Streptophyta</taxon>
        <taxon>Embryophyta</taxon>
        <taxon>Tracheophyta</taxon>
        <taxon>Spermatophyta</taxon>
        <taxon>Magnoliopsida</taxon>
        <taxon>Ranunculales</taxon>
        <taxon>Papaveraceae</taxon>
        <taxon>Papaveroideae</taxon>
        <taxon>Papaver</taxon>
    </lineage>
</organism>
<dbReference type="AlphaFoldDB" id="A0A4Y7JFM8"/>
<protein>
    <submittedName>
        <fullName evidence="1">Uncharacterized protein</fullName>
    </submittedName>
</protein>
<evidence type="ECO:0000313" key="1">
    <source>
        <dbReference type="EMBL" id="RZC58731.1"/>
    </source>
</evidence>
<dbReference type="Proteomes" id="UP000316621">
    <property type="component" value="Chromosome 4"/>
</dbReference>
<accession>A0A4Y7JFM8</accession>
<gene>
    <name evidence="1" type="ORF">C5167_006035</name>
</gene>
<dbReference type="EMBL" id="CM010718">
    <property type="protein sequence ID" value="RZC58731.1"/>
    <property type="molecule type" value="Genomic_DNA"/>
</dbReference>
<sequence length="261" mass="29047">MYIFFVDSCCDLSQVIFVTGPGDWYDLSQVITLTGPNLSQVITVTDPGDWYDLSQVINVIGPYEGVTGGTSLQNLIETSSEEFARVVYLSKTMFTSFEYKKQVREHLFIKLNQAGEFKLSNSGMVGVDRFNAILPPIQVNDIATPLGKRGKLEDKRSRAVAGGCDKGCKFTDKKHQVARKCLPARMAANIFKEILSKLMSDCMAVDKRMEQQLDCGIRIGVFAGLSLMKDLWDGWNVMMFDTASFLEEMSLARAMGIEVTA</sequence>
<proteinExistence type="predicted"/>
<keyword evidence="2" id="KW-1185">Reference proteome</keyword>